<keyword evidence="3" id="KW-1185">Reference proteome</keyword>
<feature type="compositionally biased region" description="Acidic residues" evidence="1">
    <location>
        <begin position="121"/>
        <end position="142"/>
    </location>
</feature>
<accession>A0A812L3M9</accession>
<sequence>MAWSASEIREWASREALTGRVLTKAEDLAEEGGLAVLTDEWLRRNGVVMLPVRNRILLAAHVALNPNKPKAFRFGRVDTVTYDYVAPEYPEFLLAPPRRRRRDNASEATALRDALANTAANEDDSDEDDSDEEETAKDETEPEANMNVREVSEAAHNQASNRFTPQPQRPALLAAPGQFSMREKVEVPQVTQQVPTCEGSFWWSLIHQTFQCFTAEMAVQASMNGTPRRVHA</sequence>
<dbReference type="EMBL" id="CAJNDS010000921">
    <property type="protein sequence ID" value="CAE7240852.1"/>
    <property type="molecule type" value="Genomic_DNA"/>
</dbReference>
<evidence type="ECO:0000313" key="3">
    <source>
        <dbReference type="Proteomes" id="UP000604046"/>
    </source>
</evidence>
<organism evidence="2 3">
    <name type="scientific">Symbiodinium natans</name>
    <dbReference type="NCBI Taxonomy" id="878477"/>
    <lineage>
        <taxon>Eukaryota</taxon>
        <taxon>Sar</taxon>
        <taxon>Alveolata</taxon>
        <taxon>Dinophyceae</taxon>
        <taxon>Suessiales</taxon>
        <taxon>Symbiodiniaceae</taxon>
        <taxon>Symbiodinium</taxon>
    </lineage>
</organism>
<reference evidence="2" key="1">
    <citation type="submission" date="2021-02" db="EMBL/GenBank/DDBJ databases">
        <authorList>
            <person name="Dougan E. K."/>
            <person name="Rhodes N."/>
            <person name="Thang M."/>
            <person name="Chan C."/>
        </authorList>
    </citation>
    <scope>NUCLEOTIDE SEQUENCE</scope>
</reference>
<protein>
    <submittedName>
        <fullName evidence="2">Uncharacterized protein</fullName>
    </submittedName>
</protein>
<proteinExistence type="predicted"/>
<dbReference type="AlphaFoldDB" id="A0A812L3M9"/>
<feature type="region of interest" description="Disordered" evidence="1">
    <location>
        <begin position="113"/>
        <end position="146"/>
    </location>
</feature>
<dbReference type="Proteomes" id="UP000604046">
    <property type="component" value="Unassembled WGS sequence"/>
</dbReference>
<evidence type="ECO:0000256" key="1">
    <source>
        <dbReference type="SAM" id="MobiDB-lite"/>
    </source>
</evidence>
<comment type="caution">
    <text evidence="2">The sequence shown here is derived from an EMBL/GenBank/DDBJ whole genome shotgun (WGS) entry which is preliminary data.</text>
</comment>
<evidence type="ECO:0000313" key="2">
    <source>
        <dbReference type="EMBL" id="CAE7240852.1"/>
    </source>
</evidence>
<name>A0A812L3M9_9DINO</name>
<gene>
    <name evidence="2" type="ORF">SNAT2548_LOCUS10827</name>
</gene>